<evidence type="ECO:0000313" key="3">
    <source>
        <dbReference type="Proteomes" id="UP001472677"/>
    </source>
</evidence>
<evidence type="ECO:0000259" key="1">
    <source>
        <dbReference type="Pfam" id="PF13456"/>
    </source>
</evidence>
<sequence>MTNKDGFLLRIRGSRFGQLMIFANELCLDHWSQFGSKCKADLGADLLKLNKARANAQASLSRVRARWSNPTVGWCRLNTDGAVHKRTQLASCGGVIRNSDGLLTTWSMGISYLVMETDCLEAYHLLQPSTVTYGCFTLLPHIAELLARPWTILVSHVVRERNTLVDTMAKMEVDEDFICHRFIRPLACYLQCLRSEAVMAEGG</sequence>
<keyword evidence="3" id="KW-1185">Reference proteome</keyword>
<name>A0ABR2GDS9_9ROSI</name>
<gene>
    <name evidence="2" type="ORF">V6N12_050908</name>
</gene>
<dbReference type="PANTHER" id="PTHR47723">
    <property type="entry name" value="OS05G0353850 PROTEIN"/>
    <property type="match status" value="1"/>
</dbReference>
<dbReference type="Pfam" id="PF13456">
    <property type="entry name" value="RVT_3"/>
    <property type="match status" value="1"/>
</dbReference>
<protein>
    <recommendedName>
        <fullName evidence="1">RNase H type-1 domain-containing protein</fullName>
    </recommendedName>
</protein>
<proteinExistence type="predicted"/>
<dbReference type="PANTHER" id="PTHR47723:SF13">
    <property type="entry name" value="PUTATIVE-RELATED"/>
    <property type="match status" value="1"/>
</dbReference>
<dbReference type="InterPro" id="IPR002156">
    <property type="entry name" value="RNaseH_domain"/>
</dbReference>
<evidence type="ECO:0000313" key="2">
    <source>
        <dbReference type="EMBL" id="KAK8601063.1"/>
    </source>
</evidence>
<accession>A0ABR2GDS9</accession>
<dbReference type="InterPro" id="IPR012337">
    <property type="entry name" value="RNaseH-like_sf"/>
</dbReference>
<dbReference type="SUPFAM" id="SSF53098">
    <property type="entry name" value="Ribonuclease H-like"/>
    <property type="match status" value="1"/>
</dbReference>
<comment type="caution">
    <text evidence="2">The sequence shown here is derived from an EMBL/GenBank/DDBJ whole genome shotgun (WGS) entry which is preliminary data.</text>
</comment>
<dbReference type="EMBL" id="JBBPBM010000001">
    <property type="protein sequence ID" value="KAK8601063.1"/>
    <property type="molecule type" value="Genomic_DNA"/>
</dbReference>
<dbReference type="InterPro" id="IPR053151">
    <property type="entry name" value="RNase_H-like"/>
</dbReference>
<dbReference type="InterPro" id="IPR044730">
    <property type="entry name" value="RNase_H-like_dom_plant"/>
</dbReference>
<feature type="domain" description="RNase H type-1" evidence="1">
    <location>
        <begin position="101"/>
        <end position="171"/>
    </location>
</feature>
<dbReference type="Proteomes" id="UP001472677">
    <property type="component" value="Unassembled WGS sequence"/>
</dbReference>
<reference evidence="2 3" key="1">
    <citation type="journal article" date="2024" name="G3 (Bethesda)">
        <title>Genome assembly of Hibiscus sabdariffa L. provides insights into metabolisms of medicinal natural products.</title>
        <authorList>
            <person name="Kim T."/>
        </authorList>
    </citation>
    <scope>NUCLEOTIDE SEQUENCE [LARGE SCALE GENOMIC DNA]</scope>
    <source>
        <strain evidence="2">TK-2024</strain>
        <tissue evidence="2">Old leaves</tissue>
    </source>
</reference>
<organism evidence="2 3">
    <name type="scientific">Hibiscus sabdariffa</name>
    <name type="common">roselle</name>
    <dbReference type="NCBI Taxonomy" id="183260"/>
    <lineage>
        <taxon>Eukaryota</taxon>
        <taxon>Viridiplantae</taxon>
        <taxon>Streptophyta</taxon>
        <taxon>Embryophyta</taxon>
        <taxon>Tracheophyta</taxon>
        <taxon>Spermatophyta</taxon>
        <taxon>Magnoliopsida</taxon>
        <taxon>eudicotyledons</taxon>
        <taxon>Gunneridae</taxon>
        <taxon>Pentapetalae</taxon>
        <taxon>rosids</taxon>
        <taxon>malvids</taxon>
        <taxon>Malvales</taxon>
        <taxon>Malvaceae</taxon>
        <taxon>Malvoideae</taxon>
        <taxon>Hibiscus</taxon>
    </lineage>
</organism>
<dbReference type="CDD" id="cd06222">
    <property type="entry name" value="RNase_H_like"/>
    <property type="match status" value="1"/>
</dbReference>